<dbReference type="GO" id="GO:0030198">
    <property type="term" value="P:extracellular matrix organization"/>
    <property type="evidence" value="ECO:0007669"/>
    <property type="project" value="TreeGrafter"/>
</dbReference>
<dbReference type="PANTHER" id="PTHR10900">
    <property type="entry name" value="PERIOSTIN-RELATED"/>
    <property type="match status" value="1"/>
</dbReference>
<dbReference type="InterPro" id="IPR050904">
    <property type="entry name" value="Adhesion/Biosynth-related"/>
</dbReference>
<feature type="domain" description="FAS1" evidence="1">
    <location>
        <begin position="359"/>
        <end position="499"/>
    </location>
</feature>
<dbReference type="SUPFAM" id="SSF82153">
    <property type="entry name" value="FAS1 domain"/>
    <property type="match status" value="4"/>
</dbReference>
<proteinExistence type="predicted"/>
<dbReference type="EMBL" id="GBHO01043203">
    <property type="protein sequence ID" value="JAG00401.1"/>
    <property type="molecule type" value="Transcribed_RNA"/>
</dbReference>
<feature type="non-terminal residue" evidence="2">
    <location>
        <position position="1"/>
    </location>
</feature>
<dbReference type="GO" id="GO:0031012">
    <property type="term" value="C:extracellular matrix"/>
    <property type="evidence" value="ECO:0007669"/>
    <property type="project" value="TreeGrafter"/>
</dbReference>
<reference evidence="2" key="2">
    <citation type="submission" date="2014-07" db="EMBL/GenBank/DDBJ databases">
        <authorList>
            <person name="Hull J."/>
        </authorList>
    </citation>
    <scope>NUCLEOTIDE SEQUENCE</scope>
</reference>
<dbReference type="PROSITE" id="PS50213">
    <property type="entry name" value="FAS1"/>
    <property type="match status" value="4"/>
</dbReference>
<dbReference type="PANTHER" id="PTHR10900:SF80">
    <property type="entry name" value="FASCICLIN-1"/>
    <property type="match status" value="1"/>
</dbReference>
<dbReference type="GO" id="GO:0050839">
    <property type="term" value="F:cell adhesion molecule binding"/>
    <property type="evidence" value="ECO:0007669"/>
    <property type="project" value="TreeGrafter"/>
</dbReference>
<evidence type="ECO:0000313" key="2">
    <source>
        <dbReference type="EMBL" id="JAG00401.1"/>
    </source>
</evidence>
<dbReference type="Pfam" id="PF02469">
    <property type="entry name" value="Fasciclin"/>
    <property type="match status" value="4"/>
</dbReference>
<gene>
    <name evidence="2" type="primary">FAS1</name>
    <name evidence="2" type="ORF">CM83_54134</name>
</gene>
<dbReference type="SMART" id="SM00554">
    <property type="entry name" value="FAS1"/>
    <property type="match status" value="4"/>
</dbReference>
<dbReference type="InterPro" id="IPR000782">
    <property type="entry name" value="FAS1_domain"/>
</dbReference>
<accession>A0A0A9VZ07</accession>
<name>A0A0A9VZ07_LYGHE</name>
<reference evidence="2" key="1">
    <citation type="journal article" date="2014" name="PLoS ONE">
        <title>Transcriptome-Based Identification of ABC Transporters in the Western Tarnished Plant Bug Lygus hesperus.</title>
        <authorList>
            <person name="Hull J.J."/>
            <person name="Chaney K."/>
            <person name="Geib S.M."/>
            <person name="Fabrick J.A."/>
            <person name="Brent C.S."/>
            <person name="Walsh D."/>
            <person name="Lavine L.C."/>
        </authorList>
    </citation>
    <scope>NUCLEOTIDE SEQUENCE</scope>
</reference>
<feature type="domain" description="FAS1" evidence="1">
    <location>
        <begin position="503"/>
        <end position="651"/>
    </location>
</feature>
<dbReference type="GO" id="GO:0007155">
    <property type="term" value="P:cell adhesion"/>
    <property type="evidence" value="ECO:0007669"/>
    <property type="project" value="TreeGrafter"/>
</dbReference>
<feature type="domain" description="FAS1" evidence="1">
    <location>
        <begin position="203"/>
        <end position="350"/>
    </location>
</feature>
<dbReference type="GO" id="GO:0005615">
    <property type="term" value="C:extracellular space"/>
    <property type="evidence" value="ECO:0007669"/>
    <property type="project" value="TreeGrafter"/>
</dbReference>
<dbReference type="Gene3D" id="2.30.180.10">
    <property type="entry name" value="FAS1 domain"/>
    <property type="match status" value="4"/>
</dbReference>
<evidence type="ECO:0000259" key="1">
    <source>
        <dbReference type="PROSITE" id="PS50213"/>
    </source>
</evidence>
<dbReference type="AlphaFoldDB" id="A0A0A9VZ07"/>
<sequence>GRFHCWCRQSSASSPAVQLISVGVMCSFSDSMDRSFFVFLAICLSVSFASHNGSTIESKISQAADLSQFYSMLEQNGLATATLKYMPVTVFAPLNSAFQHQKHPTEDPNLVLYHMANSPHPLNTLGTTVNTMRTGNPPLWISRVDNDIYVNDAKILQRSHLTNFQHNHHANKQVIHILDRVLEPILFQNPDSGNVNPSAGDYLDEAENIVLGNFRLRNFRERVTRKEKKELFQNEGKHTFFIPIDEGFQPPPRPDKIDELVIMGHVIPNQVLFTRPTPDNVPFQTLAFTDKVKVNISFSTEHDNNHERKYVKSHTIVGDNNHQEGVVLAEILKANIPVKNGVIHLIHRPLMVVDTTVTQFLESFKDKEDGPLYKFYEVIRHVEGSFMEQLTTMRELTLFAPSNQAWRDPALTHIIRDKQKIREILNLHLVKEKLPLEKIIHGNSHQVETLSAKRHLYFNVVSIGSNKTLTVEGGGVNATVIQPDIAATNGIVHIIDRVLGVPITTVGRKMATDPMLNKTYILGKTQGFNSQLEDMNKRFTYFVPRDYAWKKMENKYPTAHKKLFMHDFAYHTKQILERHLVVSDKAFSMAMLKNLTQYEAKQLSTVRDVVKIKVKENDKSYFVEWNNEWIHVFRPDVECTNGVIHVIDTVFLRDSDIHVSGNSEALQPFRVTLGFFICLLLSQYL</sequence>
<dbReference type="InterPro" id="IPR036378">
    <property type="entry name" value="FAS1_dom_sf"/>
</dbReference>
<protein>
    <submittedName>
        <fullName evidence="2">Fasciclin-1</fullName>
    </submittedName>
</protein>
<organism evidence="2">
    <name type="scientific">Lygus hesperus</name>
    <name type="common">Western plant bug</name>
    <dbReference type="NCBI Taxonomy" id="30085"/>
    <lineage>
        <taxon>Eukaryota</taxon>
        <taxon>Metazoa</taxon>
        <taxon>Ecdysozoa</taxon>
        <taxon>Arthropoda</taxon>
        <taxon>Hexapoda</taxon>
        <taxon>Insecta</taxon>
        <taxon>Pterygota</taxon>
        <taxon>Neoptera</taxon>
        <taxon>Paraneoptera</taxon>
        <taxon>Hemiptera</taxon>
        <taxon>Heteroptera</taxon>
        <taxon>Panheteroptera</taxon>
        <taxon>Cimicomorpha</taxon>
        <taxon>Miridae</taxon>
        <taxon>Mirini</taxon>
        <taxon>Lygus</taxon>
    </lineage>
</organism>
<feature type="domain" description="FAS1" evidence="1">
    <location>
        <begin position="53"/>
        <end position="182"/>
    </location>
</feature>